<proteinExistence type="predicted"/>
<name>A0AAV4DDX1_9GAST</name>
<evidence type="ECO:0000256" key="8">
    <source>
        <dbReference type="SAM" id="MobiDB-lite"/>
    </source>
</evidence>
<evidence type="ECO:0000313" key="10">
    <source>
        <dbReference type="EMBL" id="GFO42321.1"/>
    </source>
</evidence>
<feature type="domain" description="ACK/TNK-like SAM" evidence="9">
    <location>
        <begin position="110"/>
        <end position="165"/>
    </location>
</feature>
<organism evidence="10 11">
    <name type="scientific">Plakobranchus ocellatus</name>
    <dbReference type="NCBI Taxonomy" id="259542"/>
    <lineage>
        <taxon>Eukaryota</taxon>
        <taxon>Metazoa</taxon>
        <taxon>Spiralia</taxon>
        <taxon>Lophotrochozoa</taxon>
        <taxon>Mollusca</taxon>
        <taxon>Gastropoda</taxon>
        <taxon>Heterobranchia</taxon>
        <taxon>Euthyneura</taxon>
        <taxon>Panpulmonata</taxon>
        <taxon>Sacoglossa</taxon>
        <taxon>Placobranchoidea</taxon>
        <taxon>Plakobranchidae</taxon>
        <taxon>Plakobranchus</taxon>
    </lineage>
</organism>
<keyword evidence="3" id="KW-0808">Transferase</keyword>
<dbReference type="Proteomes" id="UP000735302">
    <property type="component" value="Unassembled WGS sequence"/>
</dbReference>
<dbReference type="CDD" id="cd09539">
    <property type="entry name" value="SAM_TNK-like"/>
    <property type="match status" value="1"/>
</dbReference>
<evidence type="ECO:0000256" key="6">
    <source>
        <dbReference type="ARBA" id="ARBA00022840"/>
    </source>
</evidence>
<dbReference type="EMBL" id="BLXT01007780">
    <property type="protein sequence ID" value="GFO42321.1"/>
    <property type="molecule type" value="Genomic_DNA"/>
</dbReference>
<comment type="caution">
    <text evidence="10">The sequence shown here is derived from an EMBL/GenBank/DDBJ whole genome shotgun (WGS) entry which is preliminary data.</text>
</comment>
<dbReference type="InterPro" id="IPR013761">
    <property type="entry name" value="SAM/pointed_sf"/>
</dbReference>
<keyword evidence="4" id="KW-0547">Nucleotide-binding</keyword>
<dbReference type="InterPro" id="IPR049587">
    <property type="entry name" value="TNK-like_SAM"/>
</dbReference>
<protein>
    <recommendedName>
        <fullName evidence="1">non-specific protein-tyrosine kinase</fullName>
        <ecNumber evidence="1">2.7.10.2</ecNumber>
    </recommendedName>
</protein>
<dbReference type="EC" id="2.7.10.2" evidence="1"/>
<dbReference type="AlphaFoldDB" id="A0AAV4DDX1"/>
<keyword evidence="11" id="KW-1185">Reference proteome</keyword>
<evidence type="ECO:0000256" key="5">
    <source>
        <dbReference type="ARBA" id="ARBA00022777"/>
    </source>
</evidence>
<gene>
    <name evidence="10" type="ORF">PoB_006882600</name>
</gene>
<evidence type="ECO:0000256" key="1">
    <source>
        <dbReference type="ARBA" id="ARBA00011903"/>
    </source>
</evidence>
<evidence type="ECO:0000256" key="7">
    <source>
        <dbReference type="ARBA" id="ARBA00023137"/>
    </source>
</evidence>
<keyword evidence="5 10" id="KW-0418">Kinase</keyword>
<dbReference type="SUPFAM" id="SSF47769">
    <property type="entry name" value="SAM/Pointed domain"/>
    <property type="match status" value="1"/>
</dbReference>
<keyword evidence="2" id="KW-0728">SH3 domain</keyword>
<evidence type="ECO:0000313" key="11">
    <source>
        <dbReference type="Proteomes" id="UP000735302"/>
    </source>
</evidence>
<reference evidence="10 11" key="1">
    <citation type="journal article" date="2021" name="Elife">
        <title>Chloroplast acquisition without the gene transfer in kleptoplastic sea slugs, Plakobranchus ocellatus.</title>
        <authorList>
            <person name="Maeda T."/>
            <person name="Takahashi S."/>
            <person name="Yoshida T."/>
            <person name="Shimamura S."/>
            <person name="Takaki Y."/>
            <person name="Nagai Y."/>
            <person name="Toyoda A."/>
            <person name="Suzuki Y."/>
            <person name="Arimoto A."/>
            <person name="Ishii H."/>
            <person name="Satoh N."/>
            <person name="Nishiyama T."/>
            <person name="Hasebe M."/>
            <person name="Maruyama T."/>
            <person name="Minagawa J."/>
            <person name="Obokata J."/>
            <person name="Shigenobu S."/>
        </authorList>
    </citation>
    <scope>NUCLEOTIDE SEQUENCE [LARGE SCALE GENOMIC DNA]</scope>
</reference>
<dbReference type="GO" id="GO:0005524">
    <property type="term" value="F:ATP binding"/>
    <property type="evidence" value="ECO:0007669"/>
    <property type="project" value="UniProtKB-KW"/>
</dbReference>
<keyword evidence="6" id="KW-0067">ATP-binding</keyword>
<dbReference type="GO" id="GO:0004715">
    <property type="term" value="F:non-membrane spanning protein tyrosine kinase activity"/>
    <property type="evidence" value="ECO:0007669"/>
    <property type="project" value="UniProtKB-EC"/>
</dbReference>
<feature type="region of interest" description="Disordered" evidence="8">
    <location>
        <begin position="87"/>
        <end position="106"/>
    </location>
</feature>
<evidence type="ECO:0000256" key="2">
    <source>
        <dbReference type="ARBA" id="ARBA00022443"/>
    </source>
</evidence>
<dbReference type="InterPro" id="IPR055175">
    <property type="entry name" value="ACK/TNK-like_SAM"/>
</dbReference>
<accession>A0AAV4DDX1</accession>
<evidence type="ECO:0000256" key="4">
    <source>
        <dbReference type="ARBA" id="ARBA00022741"/>
    </source>
</evidence>
<evidence type="ECO:0000259" key="9">
    <source>
        <dbReference type="Pfam" id="PF22931"/>
    </source>
</evidence>
<evidence type="ECO:0000256" key="3">
    <source>
        <dbReference type="ARBA" id="ARBA00022679"/>
    </source>
</evidence>
<sequence>MQGCWLPELCTHLDHSLEAQARQAGWHLCGAQPPLMGADNSAAIFATAQVVSSVLHYRGNTCFSVVWNLSRSLLVCCIFYPKGAEVTSGQPASLQPPASPTSSGSTMRDLRDFLLEADLGEYHAPLGSRLKVTTVEHLKYVREEDLEEIGMTRPEMRRLKKFYRKEFPSGAIGKLRKQGGGMGGSSFYLLDATGQGAGIHIS</sequence>
<dbReference type="Pfam" id="PF22931">
    <property type="entry name" value="SAM_TNK"/>
    <property type="match status" value="1"/>
</dbReference>
<keyword evidence="7" id="KW-0829">Tyrosine-protein kinase</keyword>